<evidence type="ECO:0000313" key="2">
    <source>
        <dbReference type="Proteomes" id="UP000001058"/>
    </source>
</evidence>
<evidence type="ECO:0000313" key="1">
    <source>
        <dbReference type="EMBL" id="EFJ45699.1"/>
    </source>
</evidence>
<proteinExistence type="predicted"/>
<gene>
    <name evidence="1" type="ORF">VOLCADRAFT_93832</name>
</gene>
<dbReference type="Proteomes" id="UP000001058">
    <property type="component" value="Unassembled WGS sequence"/>
</dbReference>
<dbReference type="InParanoid" id="D8U365"/>
<organism evidence="2">
    <name type="scientific">Volvox carteri f. nagariensis</name>
    <dbReference type="NCBI Taxonomy" id="3068"/>
    <lineage>
        <taxon>Eukaryota</taxon>
        <taxon>Viridiplantae</taxon>
        <taxon>Chlorophyta</taxon>
        <taxon>core chlorophytes</taxon>
        <taxon>Chlorophyceae</taxon>
        <taxon>CS clade</taxon>
        <taxon>Chlamydomonadales</taxon>
        <taxon>Volvocaceae</taxon>
        <taxon>Volvox</taxon>
    </lineage>
</organism>
<dbReference type="RefSeq" id="XP_002953100.1">
    <property type="nucleotide sequence ID" value="XM_002953054.1"/>
</dbReference>
<sequence>MTGQVVHPCVLRTSLLELREVACRTPVVVQCNVGVATPAEVTKLVENDINQTILFKSKTDQHCKGAVVTIGRIVSADHATRLTCSCSFSVPGAIDTALRNHMPRNCPRRPTSEGLALLRSFRVEPDTQRQSLLRAAVAP</sequence>
<keyword evidence="2" id="KW-1185">Reference proteome</keyword>
<dbReference type="AlphaFoldDB" id="D8U365"/>
<dbReference type="EMBL" id="GL378355">
    <property type="protein sequence ID" value="EFJ45699.1"/>
    <property type="molecule type" value="Genomic_DNA"/>
</dbReference>
<accession>D8U365</accession>
<reference evidence="1 2" key="1">
    <citation type="journal article" date="2010" name="Science">
        <title>Genomic analysis of organismal complexity in the multicellular green alga Volvox carteri.</title>
        <authorList>
            <person name="Prochnik S.E."/>
            <person name="Umen J."/>
            <person name="Nedelcu A.M."/>
            <person name="Hallmann A."/>
            <person name="Miller S.M."/>
            <person name="Nishii I."/>
            <person name="Ferris P."/>
            <person name="Kuo A."/>
            <person name="Mitros T."/>
            <person name="Fritz-Laylin L.K."/>
            <person name="Hellsten U."/>
            <person name="Chapman J."/>
            <person name="Simakov O."/>
            <person name="Rensing S.A."/>
            <person name="Terry A."/>
            <person name="Pangilinan J."/>
            <person name="Kapitonov V."/>
            <person name="Jurka J."/>
            <person name="Salamov A."/>
            <person name="Shapiro H."/>
            <person name="Schmutz J."/>
            <person name="Grimwood J."/>
            <person name="Lindquist E."/>
            <person name="Lucas S."/>
            <person name="Grigoriev I.V."/>
            <person name="Schmitt R."/>
            <person name="Kirk D."/>
            <person name="Rokhsar D.S."/>
        </authorList>
    </citation>
    <scope>NUCLEOTIDE SEQUENCE [LARGE SCALE GENOMIC DNA]</scope>
    <source>
        <strain evidence="2">f. Nagariensis / Eve</strain>
    </source>
</reference>
<dbReference type="GeneID" id="9622180"/>
<name>D8U365_VOLCA</name>
<dbReference type="KEGG" id="vcn:VOLCADRAFT_93832"/>
<protein>
    <submittedName>
        <fullName evidence="1">Uncharacterized protein</fullName>
    </submittedName>
</protein>